<name>A0A0B2WTG3_METAS</name>
<keyword evidence="3" id="KW-0436">Ligase</keyword>
<proteinExistence type="inferred from homology"/>
<organism evidence="3 4">
    <name type="scientific">Metarhizium album (strain ARSEF 1941)</name>
    <dbReference type="NCBI Taxonomy" id="1081103"/>
    <lineage>
        <taxon>Eukaryota</taxon>
        <taxon>Fungi</taxon>
        <taxon>Dikarya</taxon>
        <taxon>Ascomycota</taxon>
        <taxon>Pezizomycotina</taxon>
        <taxon>Sordariomycetes</taxon>
        <taxon>Hypocreomycetidae</taxon>
        <taxon>Hypocreales</taxon>
        <taxon>Clavicipitaceae</taxon>
        <taxon>Metarhizium</taxon>
    </lineage>
</organism>
<keyword evidence="4" id="KW-1185">Reference proteome</keyword>
<dbReference type="SUPFAM" id="SSF56801">
    <property type="entry name" value="Acetyl-CoA synthetase-like"/>
    <property type="match status" value="1"/>
</dbReference>
<gene>
    <name evidence="3" type="ORF">MAM_04920</name>
</gene>
<dbReference type="GO" id="GO:0031956">
    <property type="term" value="F:medium-chain fatty acid-CoA ligase activity"/>
    <property type="evidence" value="ECO:0007669"/>
    <property type="project" value="TreeGrafter"/>
</dbReference>
<dbReference type="Gene3D" id="3.40.50.12780">
    <property type="entry name" value="N-terminal domain of ligase-like"/>
    <property type="match status" value="1"/>
</dbReference>
<accession>A0A0B2WTG3</accession>
<dbReference type="InterPro" id="IPR042099">
    <property type="entry name" value="ANL_N_sf"/>
</dbReference>
<dbReference type="CDD" id="cd04433">
    <property type="entry name" value="AFD_class_I"/>
    <property type="match status" value="1"/>
</dbReference>
<evidence type="ECO:0000259" key="2">
    <source>
        <dbReference type="Pfam" id="PF00501"/>
    </source>
</evidence>
<dbReference type="HOGENOM" id="CLU_000022_59_11_1"/>
<evidence type="ECO:0000313" key="3">
    <source>
        <dbReference type="EMBL" id="KHN97323.1"/>
    </source>
</evidence>
<dbReference type="GeneID" id="63739375"/>
<reference evidence="3 4" key="1">
    <citation type="journal article" date="2014" name="Proc. Natl. Acad. Sci. U.S.A.">
        <title>Trajectory and genomic determinants of fungal-pathogen speciation and host adaptation.</title>
        <authorList>
            <person name="Hu X."/>
            <person name="Xiao G."/>
            <person name="Zheng P."/>
            <person name="Shang Y."/>
            <person name="Su Y."/>
            <person name="Zhang X."/>
            <person name="Liu X."/>
            <person name="Zhan S."/>
            <person name="St Leger R.J."/>
            <person name="Wang C."/>
        </authorList>
    </citation>
    <scope>NUCLEOTIDE SEQUENCE [LARGE SCALE GENOMIC DNA]</scope>
    <source>
        <strain evidence="3 4">ARSEF 1941</strain>
    </source>
</reference>
<dbReference type="InterPro" id="IPR045851">
    <property type="entry name" value="AMP-bd_C_sf"/>
</dbReference>
<protein>
    <submittedName>
        <fullName evidence="3">AMP-dependent synthetase/ligase</fullName>
    </submittedName>
</protein>
<dbReference type="Proteomes" id="UP000030816">
    <property type="component" value="Unassembled WGS sequence"/>
</dbReference>
<feature type="domain" description="AMP-dependent synthetase/ligase" evidence="2">
    <location>
        <begin position="77"/>
        <end position="380"/>
    </location>
</feature>
<comment type="similarity">
    <text evidence="1">Belongs to the ATP-dependent AMP-binding enzyme family.</text>
</comment>
<dbReference type="RefSeq" id="XP_040678389.1">
    <property type="nucleotide sequence ID" value="XM_040823718.1"/>
</dbReference>
<comment type="caution">
    <text evidence="3">The sequence shown here is derived from an EMBL/GenBank/DDBJ whole genome shotgun (WGS) entry which is preliminary data.</text>
</comment>
<dbReference type="STRING" id="1081103.A0A0B2WTG3"/>
<dbReference type="PANTHER" id="PTHR43201:SF8">
    <property type="entry name" value="ACYL-COA SYNTHETASE FAMILY MEMBER 3"/>
    <property type="match status" value="1"/>
</dbReference>
<dbReference type="OrthoDB" id="6614653at2759"/>
<dbReference type="InterPro" id="IPR020845">
    <property type="entry name" value="AMP-binding_CS"/>
</dbReference>
<dbReference type="PANTHER" id="PTHR43201">
    <property type="entry name" value="ACYL-COA SYNTHETASE"/>
    <property type="match status" value="1"/>
</dbReference>
<dbReference type="InterPro" id="IPR000873">
    <property type="entry name" value="AMP-dep_synth/lig_dom"/>
</dbReference>
<dbReference type="Pfam" id="PF00501">
    <property type="entry name" value="AMP-binding"/>
    <property type="match status" value="1"/>
</dbReference>
<dbReference type="AlphaFoldDB" id="A0A0B2WTG3"/>
<evidence type="ECO:0000313" key="4">
    <source>
        <dbReference type="Proteomes" id="UP000030816"/>
    </source>
</evidence>
<dbReference type="EMBL" id="AZHE01000011">
    <property type="protein sequence ID" value="KHN97323.1"/>
    <property type="molecule type" value="Genomic_DNA"/>
</dbReference>
<dbReference type="PROSITE" id="PS00455">
    <property type="entry name" value="AMP_BINDING"/>
    <property type="match status" value="1"/>
</dbReference>
<dbReference type="GO" id="GO:0006631">
    <property type="term" value="P:fatty acid metabolic process"/>
    <property type="evidence" value="ECO:0007669"/>
    <property type="project" value="TreeGrafter"/>
</dbReference>
<evidence type="ECO:0000256" key="1">
    <source>
        <dbReference type="ARBA" id="ARBA00006432"/>
    </source>
</evidence>
<sequence length="564" mass="62090">MEPTWCQGFPRDNTLVQLLDVSQATNEPIIHDAYGLDKTYAELLGDVVETRDRIRKAVPASSLDRHGMLREAAPYTGFLGLSGYEFIVAFFAARALGGACMPFGAGILPQEAHSFLARSKACVLLVGGHKLERGQQINEYSQQHGHGFQLVRISTDAPPVAIGSIAIDDSVQLDGGGPGFVIFTSGTTGPPKGAVLPRRWCLFEGPAEPGSATISERPPHWIGGAYPMLESTLIGRHVYILKNAPPVSAIWDTFRDHRIDHMAFTPGLLRAMKQDYQDRICKLPAAEHRLYLQGIRNLKTLWQGGGMPSVSMLDFWRDLVGKPVAMRYGSTELGGTVTGHDGSSKIKYSVGTPFPGIEIKLSNGDSGAILVRSPHMMTHYIGDEHGPKDNLDSEGYLESGDTGHLQDGELIYDGRASNEYIFFNGYRIPILPLEHALCDLGYISEGYVVAVPDHESNEICGALVRLRKTGSDEKVDLARIRSDLSEDHAAFTLPVVLRILDDGEEVPVTVSQKPMRKQAARKFFLTDDYWSPENPTPGVEYVDPKPTNQEAKTRRIWDWAGLQR</sequence>
<dbReference type="Gene3D" id="3.30.300.30">
    <property type="match status" value="1"/>
</dbReference>